<sequence>MNTLDAKIDGVVDESNPFAIQMDGPMQKDALTGVLEMKPMGFPQDARWYYSGG</sequence>
<organism evidence="1 2">
    <name type="scientific">Dyella kyungheensis</name>
    <dbReference type="NCBI Taxonomy" id="1242174"/>
    <lineage>
        <taxon>Bacteria</taxon>
        <taxon>Pseudomonadati</taxon>
        <taxon>Pseudomonadota</taxon>
        <taxon>Gammaproteobacteria</taxon>
        <taxon>Lysobacterales</taxon>
        <taxon>Rhodanobacteraceae</taxon>
        <taxon>Dyella</taxon>
    </lineage>
</organism>
<dbReference type="EMBL" id="JADIKC010000005">
    <property type="protein sequence ID" value="MBM7122146.1"/>
    <property type="molecule type" value="Genomic_DNA"/>
</dbReference>
<accession>A0ABS2JTE1</accession>
<dbReference type="RefSeq" id="WP_204636578.1">
    <property type="nucleotide sequence ID" value="NZ_CP183983.1"/>
</dbReference>
<proteinExistence type="predicted"/>
<comment type="caution">
    <text evidence="1">The sequence shown here is derived from an EMBL/GenBank/DDBJ whole genome shotgun (WGS) entry which is preliminary data.</text>
</comment>
<dbReference type="Proteomes" id="UP001430065">
    <property type="component" value="Unassembled WGS sequence"/>
</dbReference>
<evidence type="ECO:0000313" key="2">
    <source>
        <dbReference type="Proteomes" id="UP001430065"/>
    </source>
</evidence>
<gene>
    <name evidence="1" type="ORF">ISP20_13355</name>
</gene>
<keyword evidence="2" id="KW-1185">Reference proteome</keyword>
<name>A0ABS2JTE1_9GAMM</name>
<protein>
    <submittedName>
        <fullName evidence="1">Uncharacterized protein</fullName>
    </submittedName>
</protein>
<reference evidence="1 2" key="1">
    <citation type="submission" date="2020-10" db="EMBL/GenBank/DDBJ databases">
        <title>Phylogeny of dyella-like bacteria.</title>
        <authorList>
            <person name="Fu J."/>
        </authorList>
    </citation>
    <scope>NUCLEOTIDE SEQUENCE [LARGE SCALE GENOMIC DNA]</scope>
    <source>
        <strain evidence="1 2">THG-B117</strain>
    </source>
</reference>
<evidence type="ECO:0000313" key="1">
    <source>
        <dbReference type="EMBL" id="MBM7122146.1"/>
    </source>
</evidence>